<dbReference type="SFLD" id="SFLDS00029">
    <property type="entry name" value="Radical_SAM"/>
    <property type="match status" value="1"/>
</dbReference>
<dbReference type="InterPro" id="IPR006638">
    <property type="entry name" value="Elp3/MiaA/NifB-like_rSAM"/>
</dbReference>
<dbReference type="InterPro" id="IPR058240">
    <property type="entry name" value="rSAM_sf"/>
</dbReference>
<dbReference type="SUPFAM" id="SSF102114">
    <property type="entry name" value="Radical SAM enzymes"/>
    <property type="match status" value="1"/>
</dbReference>
<dbReference type="RefSeq" id="WP_117541771.1">
    <property type="nucleotide sequence ID" value="NZ_JAQCWV010000034.1"/>
</dbReference>
<dbReference type="Pfam" id="PF04055">
    <property type="entry name" value="Radical_SAM"/>
    <property type="match status" value="1"/>
</dbReference>
<dbReference type="GO" id="GO:0003824">
    <property type="term" value="F:catalytic activity"/>
    <property type="evidence" value="ECO:0007669"/>
    <property type="project" value="InterPro"/>
</dbReference>
<keyword evidence="2" id="KW-0949">S-adenosyl-L-methionine</keyword>
<dbReference type="InterPro" id="IPR051198">
    <property type="entry name" value="BchE-like"/>
</dbReference>
<evidence type="ECO:0000256" key="3">
    <source>
        <dbReference type="ARBA" id="ARBA00022723"/>
    </source>
</evidence>
<sequence length="289" mass="32756">MQYEGTVYRPPSEARSLIVQVTVGCAHNTCTFCTMYKDKKFKIRPLADILADFDEAAMMYGGHIRRIFLADGDALIVKTEMLIQILTYIWEKFPNLERVTAYGTTQDILHKSEEELMQLKAAGLDMVYMGIESGDPQVLKDVKKGVTREEMIEAGRKLKRCGILCSATLISGLGGRQRLREHAIASASLISAIKPDYVGFLTLMIDPQAPIYSKIVSGELELLNPEDVVEEMKLFLENVDSEGTVFRSNHASNYVILKGTLNEDIPSMLAYLRQVEEQGKYREERWRRF</sequence>
<evidence type="ECO:0000313" key="7">
    <source>
        <dbReference type="EMBL" id="RGC43186.1"/>
    </source>
</evidence>
<dbReference type="GO" id="GO:0051536">
    <property type="term" value="F:iron-sulfur cluster binding"/>
    <property type="evidence" value="ECO:0007669"/>
    <property type="project" value="UniProtKB-KW"/>
</dbReference>
<gene>
    <name evidence="7" type="ORF">DW747_15810</name>
</gene>
<dbReference type="PANTHER" id="PTHR43409">
    <property type="entry name" value="ANAEROBIC MAGNESIUM-PROTOPORPHYRIN IX MONOMETHYL ESTER CYCLASE-RELATED"/>
    <property type="match status" value="1"/>
</dbReference>
<dbReference type="InterPro" id="IPR013785">
    <property type="entry name" value="Aldolase_TIM"/>
</dbReference>
<keyword evidence="8" id="KW-1185">Reference proteome</keyword>
<dbReference type="PANTHER" id="PTHR43409:SF4">
    <property type="entry name" value="RADICAL SAM SUPERFAMILY PROTEIN"/>
    <property type="match status" value="1"/>
</dbReference>
<organism evidence="7 8">
    <name type="scientific">Coprococcus catus</name>
    <dbReference type="NCBI Taxonomy" id="116085"/>
    <lineage>
        <taxon>Bacteria</taxon>
        <taxon>Bacillati</taxon>
        <taxon>Bacillota</taxon>
        <taxon>Clostridia</taxon>
        <taxon>Lachnospirales</taxon>
        <taxon>Lachnospiraceae</taxon>
        <taxon>Coprococcus</taxon>
    </lineage>
</organism>
<comment type="caution">
    <text evidence="7">The sequence shown here is derived from an EMBL/GenBank/DDBJ whole genome shotgun (WGS) entry which is preliminary data.</text>
</comment>
<comment type="cofactor">
    <cofactor evidence="1">
        <name>[4Fe-4S] cluster</name>
        <dbReference type="ChEBI" id="CHEBI:49883"/>
    </cofactor>
</comment>
<dbReference type="EMBL" id="QVFD01000026">
    <property type="protein sequence ID" value="RGC43186.1"/>
    <property type="molecule type" value="Genomic_DNA"/>
</dbReference>
<keyword evidence="4" id="KW-0408">Iron</keyword>
<keyword evidence="3" id="KW-0479">Metal-binding</keyword>
<feature type="domain" description="Radical SAM core" evidence="6">
    <location>
        <begin position="9"/>
        <end position="247"/>
    </location>
</feature>
<accession>A0A3E2XHZ8</accession>
<dbReference type="GO" id="GO:0046872">
    <property type="term" value="F:metal ion binding"/>
    <property type="evidence" value="ECO:0007669"/>
    <property type="project" value="UniProtKB-KW"/>
</dbReference>
<evidence type="ECO:0000259" key="6">
    <source>
        <dbReference type="PROSITE" id="PS51918"/>
    </source>
</evidence>
<evidence type="ECO:0000256" key="1">
    <source>
        <dbReference type="ARBA" id="ARBA00001966"/>
    </source>
</evidence>
<evidence type="ECO:0000256" key="5">
    <source>
        <dbReference type="ARBA" id="ARBA00023014"/>
    </source>
</evidence>
<evidence type="ECO:0000256" key="2">
    <source>
        <dbReference type="ARBA" id="ARBA00022691"/>
    </source>
</evidence>
<dbReference type="CDD" id="cd01335">
    <property type="entry name" value="Radical_SAM"/>
    <property type="match status" value="1"/>
</dbReference>
<dbReference type="SMART" id="SM00729">
    <property type="entry name" value="Elp3"/>
    <property type="match status" value="1"/>
</dbReference>
<dbReference type="Proteomes" id="UP000261231">
    <property type="component" value="Unassembled WGS sequence"/>
</dbReference>
<dbReference type="AlphaFoldDB" id="A0A3E2XHZ8"/>
<dbReference type="Gene3D" id="3.20.20.70">
    <property type="entry name" value="Aldolase class I"/>
    <property type="match status" value="1"/>
</dbReference>
<dbReference type="SFLD" id="SFLDG01082">
    <property type="entry name" value="B12-binding_domain_containing"/>
    <property type="match status" value="1"/>
</dbReference>
<dbReference type="SFLD" id="SFLDG01095">
    <property type="entry name" value="Uncharacterised_Radical_SAM_Su"/>
    <property type="match status" value="1"/>
</dbReference>
<evidence type="ECO:0000256" key="4">
    <source>
        <dbReference type="ARBA" id="ARBA00023004"/>
    </source>
</evidence>
<name>A0A3E2XHZ8_9FIRM</name>
<dbReference type="OrthoDB" id="9777636at2"/>
<protein>
    <submittedName>
        <fullName evidence="7">Radical SAM protein</fullName>
    </submittedName>
</protein>
<evidence type="ECO:0000313" key="8">
    <source>
        <dbReference type="Proteomes" id="UP000261231"/>
    </source>
</evidence>
<reference evidence="7 8" key="1">
    <citation type="submission" date="2018-08" db="EMBL/GenBank/DDBJ databases">
        <title>A genome reference for cultivated species of the human gut microbiota.</title>
        <authorList>
            <person name="Zou Y."/>
            <person name="Xue W."/>
            <person name="Luo G."/>
        </authorList>
    </citation>
    <scope>NUCLEOTIDE SEQUENCE [LARGE SCALE GENOMIC DNA]</scope>
    <source>
        <strain evidence="7 8">AM28-39</strain>
    </source>
</reference>
<dbReference type="InterPro" id="IPR007197">
    <property type="entry name" value="rSAM"/>
</dbReference>
<keyword evidence="5" id="KW-0411">Iron-sulfur</keyword>
<dbReference type="PROSITE" id="PS51918">
    <property type="entry name" value="RADICAL_SAM"/>
    <property type="match status" value="1"/>
</dbReference>
<proteinExistence type="predicted"/>